<keyword evidence="8" id="KW-0963">Cytoplasm</keyword>
<dbReference type="PANTHER" id="PTHR11963">
    <property type="entry name" value="LEUCINE AMINOPEPTIDASE-RELATED"/>
    <property type="match status" value="1"/>
</dbReference>
<dbReference type="GO" id="GO:0005737">
    <property type="term" value="C:cytoplasm"/>
    <property type="evidence" value="ECO:0007669"/>
    <property type="project" value="UniProtKB-SubCell"/>
</dbReference>
<dbReference type="GO" id="GO:0030145">
    <property type="term" value="F:manganese ion binding"/>
    <property type="evidence" value="ECO:0007669"/>
    <property type="project" value="UniProtKB-UniRule"/>
</dbReference>
<evidence type="ECO:0000256" key="3">
    <source>
        <dbReference type="ARBA" id="ARBA00009528"/>
    </source>
</evidence>
<keyword evidence="8" id="KW-0479">Metal-binding</keyword>
<comment type="cofactor">
    <cofactor evidence="8">
        <name>Mn(2+)</name>
        <dbReference type="ChEBI" id="CHEBI:29035"/>
    </cofactor>
    <text evidence="8">Binds 2 manganese ions per subunit.</text>
</comment>
<comment type="catalytic activity">
    <reaction evidence="1 8">
        <text>Release of an N-terminal amino acid, Xaa-|-Yaa-, in which Xaa is preferably Leu, but may be other amino acids including Pro although not Arg or Lys, and Yaa may be Pro. Amino acid amides and methyl esters are also readily hydrolyzed, but rates on arylamides are exceedingly low.</text>
        <dbReference type="EC" id="3.4.11.1"/>
    </reaction>
</comment>
<feature type="binding site" evidence="8">
    <location>
        <position position="279"/>
    </location>
    <ligand>
        <name>Mn(2+)</name>
        <dbReference type="ChEBI" id="CHEBI:29035"/>
        <label>2</label>
    </ligand>
</feature>
<feature type="binding site" evidence="8">
    <location>
        <position position="338"/>
    </location>
    <ligand>
        <name>Mn(2+)</name>
        <dbReference type="ChEBI" id="CHEBI:29035"/>
        <label>1</label>
    </ligand>
</feature>
<dbReference type="Pfam" id="PF00883">
    <property type="entry name" value="Peptidase_M17"/>
    <property type="match status" value="1"/>
</dbReference>
<dbReference type="EMBL" id="DTQM01000209">
    <property type="protein sequence ID" value="HGC43730.1"/>
    <property type="molecule type" value="Genomic_DNA"/>
</dbReference>
<dbReference type="AlphaFoldDB" id="A0A8J4HBB7"/>
<dbReference type="EC" id="3.4.11.10" evidence="8"/>
<evidence type="ECO:0000256" key="6">
    <source>
        <dbReference type="ARBA" id="ARBA00022801"/>
    </source>
</evidence>
<protein>
    <recommendedName>
        <fullName evidence="8">Probable cytosol aminopeptidase</fullName>
        <ecNumber evidence="8">3.4.11.1</ecNumber>
    </recommendedName>
    <alternativeName>
        <fullName evidence="8">Leucine aminopeptidase</fullName>
        <shortName evidence="8">LAP</shortName>
        <ecNumber evidence="8">3.4.11.10</ecNumber>
    </alternativeName>
    <alternativeName>
        <fullName evidence="8">Leucyl aminopeptidase</fullName>
    </alternativeName>
</protein>
<evidence type="ECO:0000259" key="9">
    <source>
        <dbReference type="PROSITE" id="PS00631"/>
    </source>
</evidence>
<feature type="domain" description="Cytosol aminopeptidase" evidence="9">
    <location>
        <begin position="336"/>
        <end position="343"/>
    </location>
</feature>
<dbReference type="Pfam" id="PF02789">
    <property type="entry name" value="Peptidase_M17_N"/>
    <property type="match status" value="1"/>
</dbReference>
<dbReference type="SUPFAM" id="SSF53187">
    <property type="entry name" value="Zn-dependent exopeptidases"/>
    <property type="match status" value="1"/>
</dbReference>
<gene>
    <name evidence="8" type="primary">pepA</name>
    <name evidence="10" type="ORF">ENY07_10990</name>
</gene>
<feature type="binding site" evidence="8">
    <location>
        <position position="256"/>
    </location>
    <ligand>
        <name>Mn(2+)</name>
        <dbReference type="ChEBI" id="CHEBI:29035"/>
        <label>2</label>
    </ligand>
</feature>
<dbReference type="Gene3D" id="3.40.630.10">
    <property type="entry name" value="Zn peptidases"/>
    <property type="match status" value="1"/>
</dbReference>
<evidence type="ECO:0000256" key="1">
    <source>
        <dbReference type="ARBA" id="ARBA00000135"/>
    </source>
</evidence>
<evidence type="ECO:0000313" key="10">
    <source>
        <dbReference type="EMBL" id="HGC43730.1"/>
    </source>
</evidence>
<feature type="binding site" evidence="8">
    <location>
        <position position="261"/>
    </location>
    <ligand>
        <name>Mn(2+)</name>
        <dbReference type="ChEBI" id="CHEBI:29035"/>
        <label>2</label>
    </ligand>
</feature>
<evidence type="ECO:0000256" key="5">
    <source>
        <dbReference type="ARBA" id="ARBA00022670"/>
    </source>
</evidence>
<dbReference type="GO" id="GO:0070006">
    <property type="term" value="F:metalloaminopeptidase activity"/>
    <property type="evidence" value="ECO:0007669"/>
    <property type="project" value="InterPro"/>
</dbReference>
<keyword evidence="5 8" id="KW-0645">Protease</keyword>
<organism evidence="10">
    <name type="scientific">Acidicaldus sp</name>
    <dbReference type="NCBI Taxonomy" id="1872105"/>
    <lineage>
        <taxon>Bacteria</taxon>
        <taxon>Pseudomonadati</taxon>
        <taxon>Pseudomonadota</taxon>
        <taxon>Alphaproteobacteria</taxon>
        <taxon>Acetobacterales</taxon>
        <taxon>Acetobacteraceae</taxon>
        <taxon>Acidicaldus</taxon>
    </lineage>
</organism>
<keyword evidence="4 8" id="KW-0031">Aminopeptidase</keyword>
<evidence type="ECO:0000256" key="8">
    <source>
        <dbReference type="HAMAP-Rule" id="MF_00181"/>
    </source>
</evidence>
<dbReference type="NCBIfam" id="NF002075">
    <property type="entry name" value="PRK00913.2-2"/>
    <property type="match status" value="1"/>
</dbReference>
<feature type="binding site" evidence="8">
    <location>
        <position position="340"/>
    </location>
    <ligand>
        <name>Mn(2+)</name>
        <dbReference type="ChEBI" id="CHEBI:29035"/>
        <label>2</label>
    </ligand>
</feature>
<dbReference type="InterPro" id="IPR008283">
    <property type="entry name" value="Peptidase_M17_N"/>
</dbReference>
<dbReference type="NCBIfam" id="NF002077">
    <property type="entry name" value="PRK00913.2-4"/>
    <property type="match status" value="1"/>
</dbReference>
<sequence>MLDVAFAKPTLPKSGALALLVAEEEAPAGLFAAADSATAGALTRAAAIAGFEGKKGQTCVMLAPGAGLSHVVLSGLGKRAAITALIVAEAAGNAIAQVARAETASLAATLAPELLAEAAFGAVLRLYRFDRYRTTEKPDEKPKLARLSVLSEAPEKARAAYAPRLAVAEGVTLTRDLVSEPANVLTPAEFAERCLKLEDLGLKIEVMGPKELGKLGFGALLGVAQGSAHEPRVVTLRWHGSGARKKDQKPLAFIGKGVTFDTGGISIKPAAGMEDMKWDMAGAGAVVGAMAALARRKARADVLGVIGLVENMPSGTAQRPGDVVKSHSGQTIEVINTDAEGRLVLADLMSWCQAEFSPRLMVDLATLTGAIIIGLGHEHAGLFANNDALAGHLLEAGRESGDKLWRMPLDEAYDKQIKSAIADMKNVGGRPAGAITAAQFLQRFVREGTPWAHLDIAGMAWTSKDAPLTPKGASGFGVRLLNQLVARFHEA</sequence>
<dbReference type="EC" id="3.4.11.1" evidence="8"/>
<dbReference type="PROSITE" id="PS00631">
    <property type="entry name" value="CYTOSOL_AP"/>
    <property type="match status" value="1"/>
</dbReference>
<evidence type="ECO:0000256" key="4">
    <source>
        <dbReference type="ARBA" id="ARBA00022438"/>
    </source>
</evidence>
<dbReference type="NCBIfam" id="NF002074">
    <property type="entry name" value="PRK00913.1-4"/>
    <property type="match status" value="1"/>
</dbReference>
<feature type="active site" evidence="8">
    <location>
        <position position="268"/>
    </location>
</feature>
<name>A0A8J4HBB7_9PROT</name>
<evidence type="ECO:0000256" key="2">
    <source>
        <dbReference type="ARBA" id="ARBA00000967"/>
    </source>
</evidence>
<keyword evidence="7 8" id="KW-0464">Manganese</keyword>
<comment type="catalytic activity">
    <reaction evidence="2 8">
        <text>Release of an N-terminal amino acid, preferentially leucine, but not glutamic or aspartic acids.</text>
        <dbReference type="EC" id="3.4.11.10"/>
    </reaction>
</comment>
<dbReference type="Gene3D" id="3.40.220.10">
    <property type="entry name" value="Leucine Aminopeptidase, subunit E, domain 1"/>
    <property type="match status" value="1"/>
</dbReference>
<dbReference type="SUPFAM" id="SSF52949">
    <property type="entry name" value="Macro domain-like"/>
    <property type="match status" value="1"/>
</dbReference>
<dbReference type="PANTHER" id="PTHR11963:SF23">
    <property type="entry name" value="CYTOSOL AMINOPEPTIDASE"/>
    <property type="match status" value="1"/>
</dbReference>
<comment type="subcellular location">
    <subcellularLocation>
        <location evidence="8">Cytoplasm</location>
    </subcellularLocation>
</comment>
<reference evidence="10" key="1">
    <citation type="journal article" date="2020" name="mSystems">
        <title>Genome- and Community-Level Interaction Insights into Carbon Utilization and Element Cycling Functions of Hydrothermarchaeota in Hydrothermal Sediment.</title>
        <authorList>
            <person name="Zhou Z."/>
            <person name="Liu Y."/>
            <person name="Xu W."/>
            <person name="Pan J."/>
            <person name="Luo Z.H."/>
            <person name="Li M."/>
        </authorList>
    </citation>
    <scope>NUCLEOTIDE SEQUENCE</scope>
    <source>
        <strain evidence="10">SpSt-997</strain>
    </source>
</reference>
<keyword evidence="6 8" id="KW-0378">Hydrolase</keyword>
<dbReference type="InterPro" id="IPR011356">
    <property type="entry name" value="Leucine_aapep/pepB"/>
</dbReference>
<dbReference type="HAMAP" id="MF_00181">
    <property type="entry name" value="Cytosol_peptidase_M17"/>
    <property type="match status" value="1"/>
</dbReference>
<feature type="active site" evidence="8">
    <location>
        <position position="342"/>
    </location>
</feature>
<comment type="caution">
    <text evidence="10">The sequence shown here is derived from an EMBL/GenBank/DDBJ whole genome shotgun (WGS) entry which is preliminary data.</text>
</comment>
<dbReference type="InterPro" id="IPR000819">
    <property type="entry name" value="Peptidase_M17_C"/>
</dbReference>
<evidence type="ECO:0000256" key="7">
    <source>
        <dbReference type="ARBA" id="ARBA00023211"/>
    </source>
</evidence>
<comment type="similarity">
    <text evidence="3 8">Belongs to the peptidase M17 family.</text>
</comment>
<dbReference type="NCBIfam" id="NF002073">
    <property type="entry name" value="PRK00913.1-2"/>
    <property type="match status" value="1"/>
</dbReference>
<dbReference type="InterPro" id="IPR043472">
    <property type="entry name" value="Macro_dom-like"/>
</dbReference>
<accession>A0A8J4HBB7</accession>
<dbReference type="GO" id="GO:0006508">
    <property type="term" value="P:proteolysis"/>
    <property type="evidence" value="ECO:0007669"/>
    <property type="project" value="UniProtKB-KW"/>
</dbReference>
<dbReference type="InterPro" id="IPR023042">
    <property type="entry name" value="Peptidase_M17_leu_NH2_pept"/>
</dbReference>
<feature type="binding site" evidence="8">
    <location>
        <position position="261"/>
    </location>
    <ligand>
        <name>Mn(2+)</name>
        <dbReference type="ChEBI" id="CHEBI:29035"/>
        <label>1</label>
    </ligand>
</feature>
<dbReference type="PRINTS" id="PR00481">
    <property type="entry name" value="LAMNOPPTDASE"/>
</dbReference>
<dbReference type="CDD" id="cd00433">
    <property type="entry name" value="Peptidase_M17"/>
    <property type="match status" value="1"/>
</dbReference>
<comment type="function">
    <text evidence="8">Presumably involved in the processing and regular turnover of intracellular proteins. Catalyzes the removal of unsubstituted N-terminal amino acids from various peptides.</text>
</comment>
<feature type="binding site" evidence="8">
    <location>
        <position position="340"/>
    </location>
    <ligand>
        <name>Mn(2+)</name>
        <dbReference type="ChEBI" id="CHEBI:29035"/>
        <label>1</label>
    </ligand>
</feature>
<proteinExistence type="inferred from homology"/>